<accession>A0AAV5VCU1</accession>
<keyword evidence="3" id="KW-1185">Reference proteome</keyword>
<sequence>MALFKVFPKIIFGKLLCNLVWLCYLIGNLSLGPKMIVFILLRAIFMSCDVPIYSRFMQLKKGLEPLYAEARALKKGIESEKKKTREVKV</sequence>
<proteinExistence type="predicted"/>
<keyword evidence="1" id="KW-1133">Transmembrane helix</keyword>
<feature type="transmembrane region" description="Helical" evidence="1">
    <location>
        <begin position="12"/>
        <end position="29"/>
    </location>
</feature>
<gene>
    <name evidence="2" type="ORF">PFISCL1PPCAC_8513</name>
</gene>
<dbReference type="Proteomes" id="UP001432322">
    <property type="component" value="Unassembled WGS sequence"/>
</dbReference>
<comment type="caution">
    <text evidence="2">The sequence shown here is derived from an EMBL/GenBank/DDBJ whole genome shotgun (WGS) entry which is preliminary data.</text>
</comment>
<protein>
    <submittedName>
        <fullName evidence="2">Uncharacterized protein</fullName>
    </submittedName>
</protein>
<reference evidence="2" key="1">
    <citation type="submission" date="2023-10" db="EMBL/GenBank/DDBJ databases">
        <title>Genome assembly of Pristionchus species.</title>
        <authorList>
            <person name="Yoshida K."/>
            <person name="Sommer R.J."/>
        </authorList>
    </citation>
    <scope>NUCLEOTIDE SEQUENCE</scope>
    <source>
        <strain evidence="2">RS5133</strain>
    </source>
</reference>
<evidence type="ECO:0000256" key="1">
    <source>
        <dbReference type="SAM" id="Phobius"/>
    </source>
</evidence>
<keyword evidence="1" id="KW-0472">Membrane</keyword>
<organism evidence="2 3">
    <name type="scientific">Pristionchus fissidentatus</name>
    <dbReference type="NCBI Taxonomy" id="1538716"/>
    <lineage>
        <taxon>Eukaryota</taxon>
        <taxon>Metazoa</taxon>
        <taxon>Ecdysozoa</taxon>
        <taxon>Nematoda</taxon>
        <taxon>Chromadorea</taxon>
        <taxon>Rhabditida</taxon>
        <taxon>Rhabditina</taxon>
        <taxon>Diplogasteromorpha</taxon>
        <taxon>Diplogasteroidea</taxon>
        <taxon>Neodiplogasteridae</taxon>
        <taxon>Pristionchus</taxon>
    </lineage>
</organism>
<dbReference type="AlphaFoldDB" id="A0AAV5VCU1"/>
<name>A0AAV5VCU1_9BILA</name>
<evidence type="ECO:0000313" key="3">
    <source>
        <dbReference type="Proteomes" id="UP001432322"/>
    </source>
</evidence>
<evidence type="ECO:0000313" key="2">
    <source>
        <dbReference type="EMBL" id="GMT17216.1"/>
    </source>
</evidence>
<dbReference type="EMBL" id="BTSY01000003">
    <property type="protein sequence ID" value="GMT17216.1"/>
    <property type="molecule type" value="Genomic_DNA"/>
</dbReference>
<keyword evidence="1" id="KW-0812">Transmembrane</keyword>